<dbReference type="AlphaFoldDB" id="A0A6A4S190"/>
<protein>
    <submittedName>
        <fullName evidence="1">Uncharacterized protein</fullName>
    </submittedName>
</protein>
<evidence type="ECO:0000313" key="2">
    <source>
        <dbReference type="Proteomes" id="UP000438429"/>
    </source>
</evidence>
<proteinExistence type="predicted"/>
<comment type="caution">
    <text evidence="1">The sequence shown here is derived from an EMBL/GenBank/DDBJ whole genome shotgun (WGS) entry which is preliminary data.</text>
</comment>
<accession>A0A6A4S190</accession>
<reference evidence="1 2" key="1">
    <citation type="submission" date="2019-06" db="EMBL/GenBank/DDBJ databases">
        <title>Draft genomes of female and male turbot (Scophthalmus maximus).</title>
        <authorList>
            <person name="Xu H."/>
            <person name="Xu X.-W."/>
            <person name="Shao C."/>
            <person name="Chen S."/>
        </authorList>
    </citation>
    <scope>NUCLEOTIDE SEQUENCE [LARGE SCALE GENOMIC DNA]</scope>
    <source>
        <strain evidence="1">Ysfricsl-2016a</strain>
        <tissue evidence="1">Blood</tissue>
    </source>
</reference>
<organism evidence="1 2">
    <name type="scientific">Scophthalmus maximus</name>
    <name type="common">Turbot</name>
    <name type="synonym">Psetta maxima</name>
    <dbReference type="NCBI Taxonomy" id="52904"/>
    <lineage>
        <taxon>Eukaryota</taxon>
        <taxon>Metazoa</taxon>
        <taxon>Chordata</taxon>
        <taxon>Craniata</taxon>
        <taxon>Vertebrata</taxon>
        <taxon>Euteleostomi</taxon>
        <taxon>Actinopterygii</taxon>
        <taxon>Neopterygii</taxon>
        <taxon>Teleostei</taxon>
        <taxon>Neoteleostei</taxon>
        <taxon>Acanthomorphata</taxon>
        <taxon>Carangaria</taxon>
        <taxon>Pleuronectiformes</taxon>
        <taxon>Pleuronectoidei</taxon>
        <taxon>Scophthalmidae</taxon>
        <taxon>Scophthalmus</taxon>
    </lineage>
</organism>
<dbReference type="EMBL" id="VEVO01000019">
    <property type="protein sequence ID" value="KAF0026299.1"/>
    <property type="molecule type" value="Genomic_DNA"/>
</dbReference>
<evidence type="ECO:0000313" key="1">
    <source>
        <dbReference type="EMBL" id="KAF0026299.1"/>
    </source>
</evidence>
<name>A0A6A4S190_SCOMX</name>
<gene>
    <name evidence="1" type="ORF">F2P81_021036</name>
</gene>
<sequence>MSGSGRIEFVLHPAVHLDQRTHICTDGRIQEFPPESVYDAHTAQKTESTVRRRLDSVPSTHPPCVCVCRTTEEQPDDRDGDVFDDEQSNICVDDLTSQRSVSAGLQSSMSEVQQAKTTK</sequence>
<dbReference type="Proteomes" id="UP000438429">
    <property type="component" value="Unassembled WGS sequence"/>
</dbReference>